<organism evidence="1 2">
    <name type="scientific">Candidatus Competibacter denitrificans Run_A_D11</name>
    <dbReference type="NCBI Taxonomy" id="1400863"/>
    <lineage>
        <taxon>Bacteria</taxon>
        <taxon>Pseudomonadati</taxon>
        <taxon>Pseudomonadota</taxon>
        <taxon>Gammaproteobacteria</taxon>
        <taxon>Candidatus Competibacteraceae</taxon>
        <taxon>Candidatus Competibacter</taxon>
    </lineage>
</organism>
<accession>W6MCJ7</accession>
<proteinExistence type="predicted"/>
<dbReference type="EMBL" id="CBTJ020000029">
    <property type="protein sequence ID" value="CDI02033.1"/>
    <property type="molecule type" value="Genomic_DNA"/>
</dbReference>
<keyword evidence="2" id="KW-1185">Reference proteome</keyword>
<protein>
    <submittedName>
        <fullName evidence="1">Uncharacterized protein</fullName>
    </submittedName>
</protein>
<gene>
    <name evidence="1" type="ORF">BN873_230048</name>
</gene>
<dbReference type="AlphaFoldDB" id="W6MCJ7"/>
<comment type="caution">
    <text evidence="1">The sequence shown here is derived from an EMBL/GenBank/DDBJ whole genome shotgun (WGS) entry which is preliminary data.</text>
</comment>
<evidence type="ECO:0000313" key="1">
    <source>
        <dbReference type="EMBL" id="CDI02033.1"/>
    </source>
</evidence>
<reference evidence="1" key="1">
    <citation type="submission" date="2013-07" db="EMBL/GenBank/DDBJ databases">
        <authorList>
            <person name="McIlroy S."/>
        </authorList>
    </citation>
    <scope>NUCLEOTIDE SEQUENCE [LARGE SCALE GENOMIC DNA]</scope>
    <source>
        <strain evidence="1">Run_A_D11</strain>
    </source>
</reference>
<evidence type="ECO:0000313" key="2">
    <source>
        <dbReference type="Proteomes" id="UP000035760"/>
    </source>
</evidence>
<name>W6MCJ7_9GAMM</name>
<dbReference type="STRING" id="1400863.BN873_230048"/>
<dbReference type="Proteomes" id="UP000035760">
    <property type="component" value="Unassembled WGS sequence"/>
</dbReference>
<sequence length="62" mass="6500">MAKMPTTSIFLRTASIMPEMAKTSVVVTGDILCPYSVASLEGLVNDQALADGSGNMLPRNIA</sequence>
<reference evidence="1" key="2">
    <citation type="submission" date="2014-03" db="EMBL/GenBank/DDBJ databases">
        <title>Candidatus Competibacter-lineage genomes retrieved from metagenomes reveal functional metabolic diversity.</title>
        <authorList>
            <person name="McIlroy S.J."/>
            <person name="Albertsen M."/>
            <person name="Andresen E.K."/>
            <person name="Saunders A.M."/>
            <person name="Kristiansen R."/>
            <person name="Stokholm-Bjerregaard M."/>
            <person name="Nielsen K.L."/>
            <person name="Nielsen P.H."/>
        </authorList>
    </citation>
    <scope>NUCLEOTIDE SEQUENCE</scope>
    <source>
        <strain evidence="1">Run_A_D11</strain>
    </source>
</reference>